<dbReference type="Proteomes" id="UP000527860">
    <property type="component" value="Unassembled WGS sequence"/>
</dbReference>
<reference evidence="3" key="3">
    <citation type="submission" date="2022-12" db="EMBL/GenBank/DDBJ databases">
        <title>Genome analysis and biological profiling of marine Salinicoccus roseus MOSEL-ME25.</title>
        <authorList>
            <person name="Mirza F.T."/>
            <person name="Xie Y."/>
            <person name="Shinwari Z.K."/>
        </authorList>
    </citation>
    <scope>NUCLEOTIDE SEQUENCE</scope>
    <source>
        <strain evidence="3">MOSEL-ME25</strain>
    </source>
</reference>
<evidence type="ECO:0000256" key="1">
    <source>
        <dbReference type="SAM" id="Phobius"/>
    </source>
</evidence>
<dbReference type="AlphaFoldDB" id="A0A0C2HQN6"/>
<dbReference type="STRING" id="45670.SN16_00240"/>
<feature type="transmembrane region" description="Helical" evidence="1">
    <location>
        <begin position="124"/>
        <end position="146"/>
    </location>
</feature>
<evidence type="ECO:0000313" key="5">
    <source>
        <dbReference type="Proteomes" id="UP000527860"/>
    </source>
</evidence>
<keyword evidence="5" id="KW-1185">Reference proteome</keyword>
<dbReference type="RefSeq" id="WP_040104608.1">
    <property type="nucleotide sequence ID" value="NZ_JABEVU030000001.1"/>
</dbReference>
<keyword evidence="1" id="KW-0812">Transmembrane</keyword>
<name>A0A0C2HQN6_9STAP</name>
<gene>
    <name evidence="3" type="ORF">F7P68_0000245</name>
    <name evidence="2" type="ORF">SN16_00240</name>
</gene>
<dbReference type="EMBL" id="JABEVU030000001">
    <property type="protein sequence ID" value="MDB0578964.1"/>
    <property type="molecule type" value="Genomic_DNA"/>
</dbReference>
<organism evidence="2 4">
    <name type="scientific">Salinicoccus roseus</name>
    <dbReference type="NCBI Taxonomy" id="45670"/>
    <lineage>
        <taxon>Bacteria</taxon>
        <taxon>Bacillati</taxon>
        <taxon>Bacillota</taxon>
        <taxon>Bacilli</taxon>
        <taxon>Bacillales</taxon>
        <taxon>Staphylococcaceae</taxon>
        <taxon>Salinicoccus</taxon>
    </lineage>
</organism>
<dbReference type="Pfam" id="PF06695">
    <property type="entry name" value="Sm_multidrug_ex"/>
    <property type="match status" value="1"/>
</dbReference>
<feature type="transmembrane region" description="Helical" evidence="1">
    <location>
        <begin position="96"/>
        <end position="118"/>
    </location>
</feature>
<reference evidence="2 4" key="1">
    <citation type="submission" date="2015-01" db="EMBL/GenBank/DDBJ databases">
        <title>Genome sequences of high lactate-tolerant strain Salinicoccus roseus W12 with industrial interest.</title>
        <authorList>
            <person name="Wang H."/>
            <person name="Yu B."/>
        </authorList>
    </citation>
    <scope>NUCLEOTIDE SEQUENCE [LARGE SCALE GENOMIC DNA]</scope>
    <source>
        <strain evidence="2 4">W12</strain>
    </source>
</reference>
<evidence type="ECO:0000313" key="3">
    <source>
        <dbReference type="EMBL" id="MDB0578964.1"/>
    </source>
</evidence>
<reference evidence="3" key="2">
    <citation type="submission" date="2020-04" db="EMBL/GenBank/DDBJ databases">
        <authorList>
            <person name="Tanveer F."/>
            <person name="Xie Y."/>
            <person name="Shinwari Z.K."/>
        </authorList>
    </citation>
    <scope>NUCLEOTIDE SEQUENCE</scope>
    <source>
        <strain evidence="3">MOSEL-ME25</strain>
    </source>
</reference>
<protein>
    <submittedName>
        <fullName evidence="3">Small multi-drug export protein</fullName>
    </submittedName>
</protein>
<dbReference type="GeneID" id="77843967"/>
<feature type="transmembrane region" description="Helical" evidence="1">
    <location>
        <begin position="39"/>
        <end position="59"/>
    </location>
</feature>
<evidence type="ECO:0000313" key="2">
    <source>
        <dbReference type="EMBL" id="KIH71831.1"/>
    </source>
</evidence>
<comment type="caution">
    <text evidence="2">The sequence shown here is derived from an EMBL/GenBank/DDBJ whole genome shotgun (WGS) entry which is preliminary data.</text>
</comment>
<evidence type="ECO:0000313" key="4">
    <source>
        <dbReference type="Proteomes" id="UP000031546"/>
    </source>
</evidence>
<proteinExistence type="predicted"/>
<accession>A0A0C2HQN6</accession>
<dbReference type="InterPro" id="IPR009577">
    <property type="entry name" value="Sm_multidrug_ex"/>
</dbReference>
<keyword evidence="1" id="KW-0472">Membrane</keyword>
<dbReference type="Proteomes" id="UP000031546">
    <property type="component" value="Unassembled WGS sequence"/>
</dbReference>
<sequence>MNLSLIIAYIVVFLLSAVPLFEAFVVVPVGILGGMNFTMTFVIGVLGNLATLLLLIILMDRIKRWYLTRQERNGKTKDRKSERAEAIWKKYGLPGLAFIGPFFVGSHFTALMAVVLGGSQKATFWWVTLSVIAWTLGISILVALGVDFMNLEDIQFLNRFLDG</sequence>
<dbReference type="OrthoDB" id="6400183at2"/>
<keyword evidence="1" id="KW-1133">Transmembrane helix</keyword>
<dbReference type="EMBL" id="JXII01000001">
    <property type="protein sequence ID" value="KIH71831.1"/>
    <property type="molecule type" value="Genomic_DNA"/>
</dbReference>